<dbReference type="SMART" id="SM00530">
    <property type="entry name" value="HTH_XRE"/>
    <property type="match status" value="1"/>
</dbReference>
<evidence type="ECO:0000313" key="3">
    <source>
        <dbReference type="Proteomes" id="UP000199356"/>
    </source>
</evidence>
<dbReference type="Pfam" id="PF09856">
    <property type="entry name" value="ScfRs"/>
    <property type="match status" value="1"/>
</dbReference>
<dbReference type="Proteomes" id="UP000199356">
    <property type="component" value="Unassembled WGS sequence"/>
</dbReference>
<dbReference type="Gene3D" id="1.10.260.40">
    <property type="entry name" value="lambda repressor-like DNA-binding domains"/>
    <property type="match status" value="1"/>
</dbReference>
<dbReference type="EMBL" id="FOXA01000011">
    <property type="protein sequence ID" value="SFP71880.1"/>
    <property type="molecule type" value="Genomic_DNA"/>
</dbReference>
<reference evidence="2 3" key="1">
    <citation type="submission" date="2016-10" db="EMBL/GenBank/DDBJ databases">
        <authorList>
            <person name="de Groot N.N."/>
        </authorList>
    </citation>
    <scope>NUCLEOTIDE SEQUENCE [LARGE SCALE GENOMIC DNA]</scope>
    <source>
        <strain evidence="2 3">DSM 19547</strain>
    </source>
</reference>
<dbReference type="OrthoDB" id="7790108at2"/>
<sequence>MPRPGLTGSRIRARRLDLGIKQAELARRLSISSSYLNLIEHNRRRIGGKLLVELARALETDPATLAEGAEAALIEGLRLAAAAPEGAEAELSRIEQFAGTFPGWAGLIVAQGRRIAALERVVETLNDRLTHDPFLSASLHDVLSTVTAIRSTSGILRDDDGIDPEWRKRFHRNLYEDSRRLAESAQALVSYLDAGGSADRDVAAPQEELETWLAARGWHLPECERALPASFDRVVEAAEELSSASGRALARAHLERAHREAQAMPLAEVRRLVAEQGVDPAALAGRFGTDLVSAFRRLATLPEDDLPSSVGLVTCDGSGTLTFRKPLEGFPLPRFGAACPLWPLYQALSRPMQPIRAELEQVGRVPQRFTAFAIGQPSHPEGFGGPQVTEAAMLILPLDGPATGPVQPVGTSCRICMREPCPARREPSIVGTSA</sequence>
<dbReference type="PROSITE" id="PS50943">
    <property type="entry name" value="HTH_CROC1"/>
    <property type="match status" value="1"/>
</dbReference>
<dbReference type="AlphaFoldDB" id="A0A1I5SMA3"/>
<dbReference type="InterPro" id="IPR001387">
    <property type="entry name" value="Cro/C1-type_HTH"/>
</dbReference>
<dbReference type="CDD" id="cd00093">
    <property type="entry name" value="HTH_XRE"/>
    <property type="match status" value="1"/>
</dbReference>
<protein>
    <recommendedName>
        <fullName evidence="1">HTH cro/C1-type domain-containing protein</fullName>
    </recommendedName>
</protein>
<evidence type="ECO:0000313" key="2">
    <source>
        <dbReference type="EMBL" id="SFP71880.1"/>
    </source>
</evidence>
<dbReference type="RefSeq" id="WP_093423076.1">
    <property type="nucleotide sequence ID" value="NZ_FOXA01000011.1"/>
</dbReference>
<dbReference type="SUPFAM" id="SSF47413">
    <property type="entry name" value="lambda repressor-like DNA-binding domains"/>
    <property type="match status" value="1"/>
</dbReference>
<organism evidence="2 3">
    <name type="scientific">Tranquillimonas alkanivorans</name>
    <dbReference type="NCBI Taxonomy" id="441119"/>
    <lineage>
        <taxon>Bacteria</taxon>
        <taxon>Pseudomonadati</taxon>
        <taxon>Pseudomonadota</taxon>
        <taxon>Alphaproteobacteria</taxon>
        <taxon>Rhodobacterales</taxon>
        <taxon>Roseobacteraceae</taxon>
        <taxon>Tranquillimonas</taxon>
    </lineage>
</organism>
<dbReference type="Pfam" id="PF01381">
    <property type="entry name" value="HTH_3"/>
    <property type="match status" value="1"/>
</dbReference>
<feature type="domain" description="HTH cro/C1-type" evidence="1">
    <location>
        <begin position="11"/>
        <end position="65"/>
    </location>
</feature>
<accession>A0A1I5SMA3</accession>
<evidence type="ECO:0000259" key="1">
    <source>
        <dbReference type="PROSITE" id="PS50943"/>
    </source>
</evidence>
<proteinExistence type="predicted"/>
<keyword evidence="3" id="KW-1185">Reference proteome</keyword>
<dbReference type="STRING" id="441119.SAMN04488047_11193"/>
<dbReference type="InterPro" id="IPR010982">
    <property type="entry name" value="Lambda_DNA-bd_dom_sf"/>
</dbReference>
<gene>
    <name evidence="2" type="ORF">SAMN04488047_11193</name>
</gene>
<dbReference type="GO" id="GO:0003677">
    <property type="term" value="F:DNA binding"/>
    <property type="evidence" value="ECO:0007669"/>
    <property type="project" value="InterPro"/>
</dbReference>
<name>A0A1I5SMA3_9RHOB</name>
<dbReference type="InterPro" id="IPR018653">
    <property type="entry name" value="ScfR_C"/>
</dbReference>